<dbReference type="EC" id="2.6.1.39" evidence="13"/>
<dbReference type="GO" id="GO:0047536">
    <property type="term" value="F:2-aminoadipate transaminase activity"/>
    <property type="evidence" value="ECO:0007669"/>
    <property type="project" value="UniProtKB-EC"/>
</dbReference>
<evidence type="ECO:0000256" key="6">
    <source>
        <dbReference type="ARBA" id="ARBA00022679"/>
    </source>
</evidence>
<dbReference type="FunFam" id="3.40.640.10:FF:000053">
    <property type="entry name" value="Aminotransferase, class I"/>
    <property type="match status" value="1"/>
</dbReference>
<evidence type="ECO:0000313" key="14">
    <source>
        <dbReference type="Proteomes" id="UP000177894"/>
    </source>
</evidence>
<evidence type="ECO:0000256" key="4">
    <source>
        <dbReference type="ARBA" id="ARBA00011738"/>
    </source>
</evidence>
<dbReference type="Pfam" id="PF00392">
    <property type="entry name" value="GntR"/>
    <property type="match status" value="1"/>
</dbReference>
<evidence type="ECO:0000256" key="9">
    <source>
        <dbReference type="ARBA" id="ARBA00023125"/>
    </source>
</evidence>
<dbReference type="InterPro" id="IPR015424">
    <property type="entry name" value="PyrdxlP-dep_Trfase"/>
</dbReference>
<protein>
    <submittedName>
        <fullName evidence="13">2-aminoadipate transaminase</fullName>
        <ecNumber evidence="13">2.6.1.39</ecNumber>
    </submittedName>
    <submittedName>
        <fullName evidence="12">GntR family transcriptional regulator</fullName>
    </submittedName>
</protein>
<dbReference type="AlphaFoldDB" id="A0AAC9WGV2"/>
<name>A0AAC9WGV2_9CLOT</name>
<evidence type="ECO:0000259" key="11">
    <source>
        <dbReference type="PROSITE" id="PS50949"/>
    </source>
</evidence>
<dbReference type="Gene3D" id="1.10.10.10">
    <property type="entry name" value="Winged helix-like DNA-binding domain superfamily/Winged helix DNA-binding domain"/>
    <property type="match status" value="1"/>
</dbReference>
<reference evidence="12 14" key="1">
    <citation type="submission" date="2016-10" db="EMBL/GenBank/DDBJ databases">
        <title>Complete Genome Sequence of Acetogen Clostridium formicoaceticum ATCC 27076.</title>
        <authorList>
            <person name="Bao T."/>
            <person name="Cheng C."/>
            <person name="Zhao J."/>
            <person name="Yang S.-T."/>
            <person name="Wang J."/>
            <person name="Wang M."/>
        </authorList>
    </citation>
    <scope>NUCLEOTIDE SEQUENCE [LARGE SCALE GENOMIC DNA]</scope>
    <source>
        <strain evidence="12 14">ATCC 27076</strain>
    </source>
</reference>
<dbReference type="GO" id="GO:0003700">
    <property type="term" value="F:DNA-binding transcription factor activity"/>
    <property type="evidence" value="ECO:0007669"/>
    <property type="project" value="InterPro"/>
</dbReference>
<keyword evidence="8" id="KW-0805">Transcription regulation</keyword>
<dbReference type="Proteomes" id="UP000192478">
    <property type="component" value="Chromosome"/>
</dbReference>
<dbReference type="Pfam" id="PF00155">
    <property type="entry name" value="Aminotran_1_2"/>
    <property type="match status" value="1"/>
</dbReference>
<dbReference type="PROSITE" id="PS50949">
    <property type="entry name" value="HTH_GNTR"/>
    <property type="match status" value="1"/>
</dbReference>
<dbReference type="InterPro" id="IPR036388">
    <property type="entry name" value="WH-like_DNA-bd_sf"/>
</dbReference>
<keyword evidence="9" id="KW-0238">DNA-binding</keyword>
<comment type="subunit">
    <text evidence="4">Homodimer.</text>
</comment>
<keyword evidence="14" id="KW-1185">Reference proteome</keyword>
<evidence type="ECO:0000256" key="2">
    <source>
        <dbReference type="ARBA" id="ARBA00005384"/>
    </source>
</evidence>
<evidence type="ECO:0000313" key="12">
    <source>
        <dbReference type="EMBL" id="AOY77785.1"/>
    </source>
</evidence>
<dbReference type="SUPFAM" id="SSF46785">
    <property type="entry name" value="Winged helix' DNA-binding domain"/>
    <property type="match status" value="1"/>
</dbReference>
<sequence length="506" mass="57891">MEIVINRNCNTPVYLQIKNQIQHKIISGELTDDYVLPSERSLAKQVKVDRSTVVKAYMELKAEGLVESFVGRGTIVLPQISKNMTFDKLTVPKINWSQFVSQDFFMNSQNLIAQIMEAHQHEKVISFAGGIPSSDTYPIEIIKTLQNYCMDKYREKLFMPTSIYGCMELRKAIKKHAESRGINASVKEIMITSGTQQGIYYFAKLFVEAGDMILVEEPTYLGAIEIFKSARGKVVGVPVDEEGMKTDVLENLLLRYRPKFIYTQPSFQNPSGATLSIRRRKELLKLAYFYQVPILEDDSYSEINFSGKRFPSLKALDKKDYVVHLGSFSKSLFLGMRIGWAIANEYIVGRFGSLKQITDLHSNTMAQYLLSEFLIQGYYAKHLTKVVGEYKSKRDLMCNEITKYKINGLELSIPEGGYFLWCKLPENIRLSVLMDHAIKEGVMFMPPDPFYSNGSIGDAYIRLNYTYPSKEEIKEGVKRLMEAIRKAQIRKCPQGEVSYSNRNPIF</sequence>
<dbReference type="InterPro" id="IPR051446">
    <property type="entry name" value="HTH_trans_reg/aminotransferase"/>
</dbReference>
<dbReference type="PANTHER" id="PTHR46577:SF1">
    <property type="entry name" value="HTH-TYPE TRANSCRIPTIONAL REGULATORY PROTEIN GABR"/>
    <property type="match status" value="1"/>
</dbReference>
<evidence type="ECO:0000256" key="10">
    <source>
        <dbReference type="ARBA" id="ARBA00023163"/>
    </source>
</evidence>
<dbReference type="Gene3D" id="3.90.1150.10">
    <property type="entry name" value="Aspartate Aminotransferase, domain 1"/>
    <property type="match status" value="1"/>
</dbReference>
<dbReference type="GO" id="GO:0030170">
    <property type="term" value="F:pyridoxal phosphate binding"/>
    <property type="evidence" value="ECO:0007669"/>
    <property type="project" value="InterPro"/>
</dbReference>
<comment type="similarity">
    <text evidence="2">In the C-terminal section; belongs to the class-I pyridoxal-phosphate-dependent aminotransferase family.</text>
</comment>
<dbReference type="EMBL" id="CP020559">
    <property type="protein sequence ID" value="ARE88392.1"/>
    <property type="molecule type" value="Genomic_DNA"/>
</dbReference>
<dbReference type="RefSeq" id="WP_070971926.1">
    <property type="nucleotide sequence ID" value="NZ_CP017603.1"/>
</dbReference>
<dbReference type="PRINTS" id="PR00035">
    <property type="entry name" value="HTHGNTR"/>
</dbReference>
<dbReference type="InterPro" id="IPR000524">
    <property type="entry name" value="Tscrpt_reg_HTH_GntR"/>
</dbReference>
<dbReference type="Gene3D" id="3.40.640.10">
    <property type="entry name" value="Type I PLP-dependent aspartate aminotransferase-like (Major domain)"/>
    <property type="match status" value="1"/>
</dbReference>
<keyword evidence="7" id="KW-0663">Pyridoxal phosphate</keyword>
<dbReference type="SMART" id="SM00345">
    <property type="entry name" value="HTH_GNTR"/>
    <property type="match status" value="1"/>
</dbReference>
<comment type="cofactor">
    <cofactor evidence="1">
        <name>pyridoxal 5'-phosphate</name>
        <dbReference type="ChEBI" id="CHEBI:597326"/>
    </cofactor>
</comment>
<evidence type="ECO:0000256" key="3">
    <source>
        <dbReference type="ARBA" id="ARBA00007441"/>
    </source>
</evidence>
<evidence type="ECO:0000256" key="8">
    <source>
        <dbReference type="ARBA" id="ARBA00023015"/>
    </source>
</evidence>
<reference evidence="13 15" key="2">
    <citation type="submission" date="2017-03" db="EMBL/GenBank/DDBJ databases">
        <title>Complete sequence of Clostridium formicaceticum DSM 92.</title>
        <authorList>
            <person name="Poehlein A."/>
            <person name="Karl M."/>
            <person name="Bengelsdorf F.R."/>
            <person name="Duerre P."/>
            <person name="Daniel R."/>
        </authorList>
    </citation>
    <scope>NUCLEOTIDE SEQUENCE [LARGE SCALE GENOMIC DNA]</scope>
    <source>
        <strain evidence="13 15">DSM 92</strain>
    </source>
</reference>
<feature type="domain" description="HTH gntR-type" evidence="11">
    <location>
        <begin position="11"/>
        <end position="79"/>
    </location>
</feature>
<dbReference type="SUPFAM" id="SSF53383">
    <property type="entry name" value="PLP-dependent transferases"/>
    <property type="match status" value="1"/>
</dbReference>
<keyword evidence="6 13" id="KW-0808">Transferase</keyword>
<gene>
    <name evidence="13" type="primary">lysN_5</name>
    <name evidence="12" type="ORF">BJL90_19120</name>
    <name evidence="13" type="ORF">CLFO_27940</name>
</gene>
<evidence type="ECO:0000313" key="15">
    <source>
        <dbReference type="Proteomes" id="UP000192478"/>
    </source>
</evidence>
<organism evidence="13 15">
    <name type="scientific">Clostridium formicaceticum</name>
    <dbReference type="NCBI Taxonomy" id="1497"/>
    <lineage>
        <taxon>Bacteria</taxon>
        <taxon>Bacillati</taxon>
        <taxon>Bacillota</taxon>
        <taxon>Clostridia</taxon>
        <taxon>Eubacteriales</taxon>
        <taxon>Clostridiaceae</taxon>
        <taxon>Clostridium</taxon>
    </lineage>
</organism>
<dbReference type="KEGG" id="cfm:BJL90_19120"/>
<dbReference type="InterPro" id="IPR036390">
    <property type="entry name" value="WH_DNA-bd_sf"/>
</dbReference>
<dbReference type="CDD" id="cd00609">
    <property type="entry name" value="AAT_like"/>
    <property type="match status" value="1"/>
</dbReference>
<dbReference type="EMBL" id="CP017603">
    <property type="protein sequence ID" value="AOY77785.1"/>
    <property type="molecule type" value="Genomic_DNA"/>
</dbReference>
<dbReference type="InterPro" id="IPR015421">
    <property type="entry name" value="PyrdxlP-dep_Trfase_major"/>
</dbReference>
<dbReference type="Proteomes" id="UP000177894">
    <property type="component" value="Chromosome"/>
</dbReference>
<comment type="similarity">
    <text evidence="3">Belongs to the class-I pyridoxal-phosphate-dependent aminotransferase family.</text>
</comment>
<proteinExistence type="inferred from homology"/>
<dbReference type="InterPro" id="IPR015422">
    <property type="entry name" value="PyrdxlP-dep_Trfase_small"/>
</dbReference>
<dbReference type="PANTHER" id="PTHR46577">
    <property type="entry name" value="HTH-TYPE TRANSCRIPTIONAL REGULATORY PROTEIN GABR"/>
    <property type="match status" value="1"/>
</dbReference>
<evidence type="ECO:0000256" key="1">
    <source>
        <dbReference type="ARBA" id="ARBA00001933"/>
    </source>
</evidence>
<evidence type="ECO:0000313" key="13">
    <source>
        <dbReference type="EMBL" id="ARE88392.1"/>
    </source>
</evidence>
<dbReference type="GO" id="GO:0003677">
    <property type="term" value="F:DNA binding"/>
    <property type="evidence" value="ECO:0007669"/>
    <property type="project" value="UniProtKB-KW"/>
</dbReference>
<evidence type="ECO:0000256" key="5">
    <source>
        <dbReference type="ARBA" id="ARBA00022576"/>
    </source>
</evidence>
<keyword evidence="5 13" id="KW-0032">Aminotransferase</keyword>
<accession>A0AAC9WGV2</accession>
<dbReference type="CDD" id="cd07377">
    <property type="entry name" value="WHTH_GntR"/>
    <property type="match status" value="1"/>
</dbReference>
<evidence type="ECO:0000256" key="7">
    <source>
        <dbReference type="ARBA" id="ARBA00022898"/>
    </source>
</evidence>
<dbReference type="InterPro" id="IPR004839">
    <property type="entry name" value="Aminotransferase_I/II_large"/>
</dbReference>
<keyword evidence="10" id="KW-0804">Transcription</keyword>